<dbReference type="GO" id="GO:0003700">
    <property type="term" value="F:DNA-binding transcription factor activity"/>
    <property type="evidence" value="ECO:0007669"/>
    <property type="project" value="TreeGrafter"/>
</dbReference>
<dbReference type="InterPro" id="IPR010982">
    <property type="entry name" value="Lambda_DNA-bd_dom_sf"/>
</dbReference>
<keyword evidence="2 5" id="KW-0238">DNA-binding</keyword>
<dbReference type="Pfam" id="PF00356">
    <property type="entry name" value="LacI"/>
    <property type="match status" value="1"/>
</dbReference>
<dbReference type="InterPro" id="IPR046335">
    <property type="entry name" value="LacI/GalR-like_sensor"/>
</dbReference>
<evidence type="ECO:0000313" key="5">
    <source>
        <dbReference type="EMBL" id="NYG19651.1"/>
    </source>
</evidence>
<organism evidence="5 6">
    <name type="scientific">Agromyces hippuratus</name>
    <dbReference type="NCBI Taxonomy" id="286438"/>
    <lineage>
        <taxon>Bacteria</taxon>
        <taxon>Bacillati</taxon>
        <taxon>Actinomycetota</taxon>
        <taxon>Actinomycetes</taxon>
        <taxon>Micrococcales</taxon>
        <taxon>Microbacteriaceae</taxon>
        <taxon>Agromyces</taxon>
    </lineage>
</organism>
<dbReference type="SUPFAM" id="SSF47413">
    <property type="entry name" value="lambda repressor-like DNA-binding domains"/>
    <property type="match status" value="1"/>
</dbReference>
<feature type="domain" description="HTH lacI-type" evidence="4">
    <location>
        <begin position="4"/>
        <end position="57"/>
    </location>
</feature>
<dbReference type="SUPFAM" id="SSF53822">
    <property type="entry name" value="Periplasmic binding protein-like I"/>
    <property type="match status" value="1"/>
</dbReference>
<dbReference type="PANTHER" id="PTHR30146:SF153">
    <property type="entry name" value="LACTOSE OPERON REPRESSOR"/>
    <property type="match status" value="1"/>
</dbReference>
<dbReference type="GO" id="GO:0000976">
    <property type="term" value="F:transcription cis-regulatory region binding"/>
    <property type="evidence" value="ECO:0007669"/>
    <property type="project" value="TreeGrafter"/>
</dbReference>
<evidence type="ECO:0000259" key="4">
    <source>
        <dbReference type="PROSITE" id="PS50932"/>
    </source>
</evidence>
<dbReference type="EMBL" id="JACCFI010000001">
    <property type="protein sequence ID" value="NYG19651.1"/>
    <property type="molecule type" value="Genomic_DNA"/>
</dbReference>
<dbReference type="Gene3D" id="3.40.50.2300">
    <property type="match status" value="2"/>
</dbReference>
<sequence length="340" mass="36139">MAKVGLSAVAEAAGVSEATVSRVVNNPSVVAAETRRVVEEAMRRVGYTRPTHGSLVLLVTPGIRDPFFAHLSDRIAAALGLQGLRAVICSAPVGGTQELDFVGAMVDAGAVGVVFVSASNTLDEAEPAVHRLLTSRGIPFVCINGNFPGVPAPGLSTNDLMASELAVDHLWRLGHRRIGLAAGPVGNRPSELRVEGFIAALRMRGDDGPFHVVRHEYSIEGGISATTALLDDSPLTAIVAASDEIALGAVRVVRRRGLRVPEDISIVGYDDVYPLDYADPPLTSVRQPLERLAEAVVPVMTRLLKHRAVHRGELLFEPELIIRSSTAIPPAPSRRHEGRG</sequence>
<evidence type="ECO:0000256" key="1">
    <source>
        <dbReference type="ARBA" id="ARBA00023015"/>
    </source>
</evidence>
<dbReference type="Proteomes" id="UP000549066">
    <property type="component" value="Unassembled WGS sequence"/>
</dbReference>
<dbReference type="CDD" id="cd01392">
    <property type="entry name" value="HTH_LacI"/>
    <property type="match status" value="1"/>
</dbReference>
<dbReference type="PROSITE" id="PS50932">
    <property type="entry name" value="HTH_LACI_2"/>
    <property type="match status" value="1"/>
</dbReference>
<dbReference type="RefSeq" id="WP_179549900.1">
    <property type="nucleotide sequence ID" value="NZ_JACCFI010000001.1"/>
</dbReference>
<proteinExistence type="predicted"/>
<reference evidence="5 6" key="1">
    <citation type="submission" date="2020-07" db="EMBL/GenBank/DDBJ databases">
        <title>Sequencing the genomes of 1000 actinobacteria strains.</title>
        <authorList>
            <person name="Klenk H.-P."/>
        </authorList>
    </citation>
    <scope>NUCLEOTIDE SEQUENCE [LARGE SCALE GENOMIC DNA]</scope>
    <source>
        <strain evidence="5 6">DSM 8598</strain>
    </source>
</reference>
<dbReference type="AlphaFoldDB" id="A0A852X0G7"/>
<evidence type="ECO:0000313" key="6">
    <source>
        <dbReference type="Proteomes" id="UP000549066"/>
    </source>
</evidence>
<keyword evidence="3" id="KW-0804">Transcription</keyword>
<evidence type="ECO:0000256" key="2">
    <source>
        <dbReference type="ARBA" id="ARBA00023125"/>
    </source>
</evidence>
<dbReference type="Gene3D" id="1.10.260.40">
    <property type="entry name" value="lambda repressor-like DNA-binding domains"/>
    <property type="match status" value="1"/>
</dbReference>
<dbReference type="SMART" id="SM00354">
    <property type="entry name" value="HTH_LACI"/>
    <property type="match status" value="1"/>
</dbReference>
<keyword evidence="6" id="KW-1185">Reference proteome</keyword>
<dbReference type="PANTHER" id="PTHR30146">
    <property type="entry name" value="LACI-RELATED TRANSCRIPTIONAL REPRESSOR"/>
    <property type="match status" value="1"/>
</dbReference>
<dbReference type="InterPro" id="IPR000843">
    <property type="entry name" value="HTH_LacI"/>
</dbReference>
<accession>A0A852X0G7</accession>
<dbReference type="InterPro" id="IPR028082">
    <property type="entry name" value="Peripla_BP_I"/>
</dbReference>
<name>A0A852X0G7_9MICO</name>
<keyword evidence="1" id="KW-0805">Transcription regulation</keyword>
<comment type="caution">
    <text evidence="5">The sequence shown here is derived from an EMBL/GenBank/DDBJ whole genome shotgun (WGS) entry which is preliminary data.</text>
</comment>
<dbReference type="Pfam" id="PF13377">
    <property type="entry name" value="Peripla_BP_3"/>
    <property type="match status" value="1"/>
</dbReference>
<protein>
    <submittedName>
        <fullName evidence="5">DNA-binding LacI/PurR family transcriptional regulator</fullName>
    </submittedName>
</protein>
<gene>
    <name evidence="5" type="ORF">BJY17_000398</name>
</gene>
<evidence type="ECO:0000256" key="3">
    <source>
        <dbReference type="ARBA" id="ARBA00023163"/>
    </source>
</evidence>